<dbReference type="Proteomes" id="UP000007464">
    <property type="component" value="Chromosome"/>
</dbReference>
<feature type="binding site" evidence="7">
    <location>
        <position position="227"/>
    </location>
    <ligand>
        <name>substrate</name>
    </ligand>
</feature>
<keyword evidence="11" id="KW-1185">Reference proteome</keyword>
<evidence type="ECO:0000256" key="7">
    <source>
        <dbReference type="PIRSR" id="PIRSR038994-2"/>
    </source>
</evidence>
<dbReference type="CDD" id="cd00854">
    <property type="entry name" value="NagA"/>
    <property type="match status" value="1"/>
</dbReference>
<gene>
    <name evidence="10" type="primary">nagA</name>
    <name evidence="10" type="ordered locus">BVAF_325</name>
</gene>
<dbReference type="GO" id="GO:0006046">
    <property type="term" value="P:N-acetylglucosamine catabolic process"/>
    <property type="evidence" value="ECO:0007669"/>
    <property type="project" value="TreeGrafter"/>
</dbReference>
<reference evidence="10 11" key="1">
    <citation type="journal article" date="2010" name="BMC Genomics">
        <title>Unprecedented loss of ammonia assimilation capability in a urease-encoding bacterial mutualist.</title>
        <authorList>
            <person name="Williams L.E."/>
            <person name="Wernegreen J.J."/>
        </authorList>
    </citation>
    <scope>NUCLEOTIDE SEQUENCE [LARGE SCALE GENOMIC DNA]</scope>
    <source>
        <strain evidence="10 11">BVAF</strain>
    </source>
</reference>
<feature type="binding site" evidence="8">
    <location>
        <position position="195"/>
    </location>
    <ligand>
        <name>Zn(2+)</name>
        <dbReference type="ChEBI" id="CHEBI:29105"/>
    </ligand>
</feature>
<evidence type="ECO:0000256" key="5">
    <source>
        <dbReference type="PIRNR" id="PIRNR038994"/>
    </source>
</evidence>
<comment type="cofactor">
    <cofactor evidence="8">
        <name>a divalent metal cation</name>
        <dbReference type="ChEBI" id="CHEBI:60240"/>
    </cofactor>
    <text evidence="8">Binds 1 divalent metal cation per subunit.</text>
</comment>
<keyword evidence="2 8" id="KW-0479">Metal-binding</keyword>
<dbReference type="HOGENOM" id="CLU_032482_2_2_6"/>
<feature type="binding site" evidence="8">
    <location>
        <position position="131"/>
    </location>
    <ligand>
        <name>Zn(2+)</name>
        <dbReference type="ChEBI" id="CHEBI:29105"/>
    </ligand>
</feature>
<evidence type="ECO:0000256" key="1">
    <source>
        <dbReference type="ARBA" id="ARBA00010716"/>
    </source>
</evidence>
<dbReference type="GO" id="GO:0046872">
    <property type="term" value="F:metal ion binding"/>
    <property type="evidence" value="ECO:0007669"/>
    <property type="project" value="UniProtKB-KW"/>
</dbReference>
<evidence type="ECO:0000256" key="2">
    <source>
        <dbReference type="ARBA" id="ARBA00022723"/>
    </source>
</evidence>
<dbReference type="KEGG" id="bva:BVAF_325"/>
<dbReference type="SUPFAM" id="SSF51556">
    <property type="entry name" value="Metallo-dependent hydrolases"/>
    <property type="match status" value="1"/>
</dbReference>
<comment type="similarity">
    <text evidence="1 5">Belongs to the metallo-dependent hydrolases superfamily. NagA family.</text>
</comment>
<dbReference type="AlphaFoldDB" id="E8Q6X2"/>
<sequence>MYALVNGKIYTGYHILDDHALIISDGYIKEICPTAHLPININTHNLLGLIVSPGFIDLQLNGCGGVQFNDNSQSISSQTLEIMKITNRRFGCTSFLPTLITSNDSLMKQAIKVVRIFSNQNKSQVLGLHLEGPFLNAKKKGIHNSNLIRSPTKKILDYLCSNSDIIKKITLAPEQLDCVVIEKLQRSGICISIGHSNATYYETKLSFLSGVSFGTHLFNAMPPIYAREPGVIGAIFDTTQIYCSIIADGIHVHWNNIKYAKQIKKDHLILVTDGTSPSGAEYITNFIFSGETILHHKNICTNSHGVLSGSSLTMIQAIQNSVKYANIPLDEALRMATLYPARAIGIDNYLGSLEKNKIANLTVFDKKYQIKKTVVDGKIYVISN</sequence>
<dbReference type="PANTHER" id="PTHR11113">
    <property type="entry name" value="N-ACETYLGLUCOSAMINE-6-PHOSPHATE DEACETYLASE"/>
    <property type="match status" value="1"/>
</dbReference>
<dbReference type="Gene3D" id="3.20.20.140">
    <property type="entry name" value="Metal-dependent hydrolases"/>
    <property type="match status" value="1"/>
</dbReference>
<dbReference type="Pfam" id="PF01979">
    <property type="entry name" value="Amidohydro_1"/>
    <property type="match status" value="1"/>
</dbReference>
<dbReference type="SUPFAM" id="SSF51338">
    <property type="entry name" value="Composite domain of metallo-dependent hydrolases"/>
    <property type="match status" value="1"/>
</dbReference>
<evidence type="ECO:0000259" key="9">
    <source>
        <dbReference type="Pfam" id="PF01979"/>
    </source>
</evidence>
<evidence type="ECO:0000256" key="4">
    <source>
        <dbReference type="ARBA" id="ARBA00023277"/>
    </source>
</evidence>
<dbReference type="InterPro" id="IPR032466">
    <property type="entry name" value="Metal_Hydrolase"/>
</dbReference>
<dbReference type="STRING" id="859654.BVAF_325"/>
<keyword evidence="3 5" id="KW-0378">Hydrolase</keyword>
<organism evidence="10 11">
    <name type="scientific">Blochmanniella vafra (strain BVAF)</name>
    <dbReference type="NCBI Taxonomy" id="859654"/>
    <lineage>
        <taxon>Bacteria</taxon>
        <taxon>Pseudomonadati</taxon>
        <taxon>Pseudomonadota</taxon>
        <taxon>Gammaproteobacteria</taxon>
        <taxon>Enterobacterales</taxon>
        <taxon>Enterobacteriaceae</taxon>
        <taxon>ant endosymbionts</taxon>
        <taxon>Candidatus Blochmanniella</taxon>
    </lineage>
</organism>
<feature type="binding site" evidence="8">
    <location>
        <position position="216"/>
    </location>
    <ligand>
        <name>Zn(2+)</name>
        <dbReference type="ChEBI" id="CHEBI:29105"/>
    </ligand>
</feature>
<dbReference type="FunFam" id="3.20.20.140:FF:000004">
    <property type="entry name" value="N-acetylglucosamine-6-phosphate deacetylase"/>
    <property type="match status" value="1"/>
</dbReference>
<accession>E8Q6X2</accession>
<dbReference type="PANTHER" id="PTHR11113:SF14">
    <property type="entry name" value="N-ACETYLGLUCOSAMINE-6-PHOSPHATE DEACETYLASE"/>
    <property type="match status" value="1"/>
</dbReference>
<feature type="binding site" evidence="7">
    <location>
        <begin position="307"/>
        <end position="309"/>
    </location>
    <ligand>
        <name>substrate</name>
    </ligand>
</feature>
<feature type="binding site" evidence="7">
    <location>
        <begin position="219"/>
        <end position="220"/>
    </location>
    <ligand>
        <name>substrate</name>
    </ligand>
</feature>
<protein>
    <submittedName>
        <fullName evidence="10">N-acetylglucosamine-6-phosphate deacetylase</fullName>
    </submittedName>
</protein>
<proteinExistence type="inferred from homology"/>
<feature type="domain" description="Amidohydrolase-related" evidence="9">
    <location>
        <begin position="50"/>
        <end position="379"/>
    </location>
</feature>
<dbReference type="GO" id="GO:0008448">
    <property type="term" value="F:N-acetylglucosamine-6-phosphate deacetylase activity"/>
    <property type="evidence" value="ECO:0007669"/>
    <property type="project" value="InterPro"/>
</dbReference>
<dbReference type="RefSeq" id="WP_013516644.1">
    <property type="nucleotide sequence ID" value="NC_014909.2"/>
</dbReference>
<name>E8Q6X2_BLOVB</name>
<dbReference type="PIRSF" id="PIRSF038994">
    <property type="entry name" value="NagA"/>
    <property type="match status" value="1"/>
</dbReference>
<evidence type="ECO:0000256" key="6">
    <source>
        <dbReference type="PIRSR" id="PIRSR038994-1"/>
    </source>
</evidence>
<feature type="binding site" evidence="7">
    <location>
        <position position="142"/>
    </location>
    <ligand>
        <name>substrate</name>
    </ligand>
</feature>
<evidence type="ECO:0000313" key="10">
    <source>
        <dbReference type="EMBL" id="ADV33719.1"/>
    </source>
</evidence>
<dbReference type="NCBIfam" id="NF008371">
    <property type="entry name" value="PRK11170.1"/>
    <property type="match status" value="1"/>
</dbReference>
<feature type="active site" description="Proton donor/acceptor" evidence="6">
    <location>
        <position position="273"/>
    </location>
</feature>
<dbReference type="Gene3D" id="2.30.40.10">
    <property type="entry name" value="Urease, subunit C, domain 1"/>
    <property type="match status" value="1"/>
</dbReference>
<dbReference type="InterPro" id="IPR006680">
    <property type="entry name" value="Amidohydro-rel"/>
</dbReference>
<dbReference type="EMBL" id="CP002189">
    <property type="protein sequence ID" value="ADV33719.1"/>
    <property type="molecule type" value="Genomic_DNA"/>
</dbReference>
<evidence type="ECO:0000256" key="8">
    <source>
        <dbReference type="PIRSR" id="PIRSR038994-3"/>
    </source>
</evidence>
<dbReference type="InterPro" id="IPR011059">
    <property type="entry name" value="Metal-dep_hydrolase_composite"/>
</dbReference>
<keyword evidence="4 5" id="KW-0119">Carbohydrate metabolism</keyword>
<dbReference type="OrthoDB" id="9776488at2"/>
<evidence type="ECO:0000256" key="3">
    <source>
        <dbReference type="ARBA" id="ARBA00022801"/>
    </source>
</evidence>
<dbReference type="InterPro" id="IPR003764">
    <property type="entry name" value="GlcNAc_6-P_deAcase"/>
</dbReference>
<evidence type="ECO:0000313" key="11">
    <source>
        <dbReference type="Proteomes" id="UP000007464"/>
    </source>
</evidence>
<dbReference type="NCBIfam" id="TIGR00221">
    <property type="entry name" value="nagA"/>
    <property type="match status" value="1"/>
</dbReference>
<feature type="binding site" evidence="7">
    <location>
        <position position="251"/>
    </location>
    <ligand>
        <name>substrate</name>
    </ligand>
</feature>